<keyword evidence="3" id="KW-1185">Reference proteome</keyword>
<dbReference type="Pfam" id="PF06226">
    <property type="entry name" value="DUF1007"/>
    <property type="match status" value="1"/>
</dbReference>
<gene>
    <name evidence="2" type="ORF">GG681_09460</name>
</gene>
<sequence>MRITAFLLAALASPLSAPAVQAHPHVFVDTEIALRIDAAGQLLGVEVSWSYDDYYSFLVLTDLELDNDADGELTAPELATLAGFDLQLSEDFEGDTYVSYDDIALPLGAPEHLETNVSLGRITTRHFRPLLHPAPADGLLIEAYDPSYFIAYTVDMRVTTPAPCQAHVTPPNLDQAYTLVEETLYAMSARDAEENFPRIGRSFADKIHISCPQPVN</sequence>
<name>A0A844AM03_9RHOB</name>
<dbReference type="AlphaFoldDB" id="A0A844AM03"/>
<reference evidence="2 3" key="1">
    <citation type="submission" date="2019-10" db="EMBL/GenBank/DDBJ databases">
        <title>Epibacterium sp. nov., isolated from seawater.</title>
        <authorList>
            <person name="Zhang X."/>
            <person name="Li N."/>
        </authorList>
    </citation>
    <scope>NUCLEOTIDE SEQUENCE [LARGE SCALE GENOMIC DNA]</scope>
    <source>
        <strain evidence="2 3">SM1969</strain>
    </source>
</reference>
<dbReference type="InterPro" id="IPR010412">
    <property type="entry name" value="DUF1007"/>
</dbReference>
<dbReference type="EMBL" id="WIXK01000004">
    <property type="protein sequence ID" value="MQY42869.1"/>
    <property type="molecule type" value="Genomic_DNA"/>
</dbReference>
<evidence type="ECO:0000313" key="2">
    <source>
        <dbReference type="EMBL" id="MQY42869.1"/>
    </source>
</evidence>
<feature type="signal peptide" evidence="1">
    <location>
        <begin position="1"/>
        <end position="22"/>
    </location>
</feature>
<comment type="caution">
    <text evidence="2">The sequence shown here is derived from an EMBL/GenBank/DDBJ whole genome shotgun (WGS) entry which is preliminary data.</text>
</comment>
<dbReference type="InterPro" id="IPR018247">
    <property type="entry name" value="EF_Hand_1_Ca_BS"/>
</dbReference>
<dbReference type="Proteomes" id="UP000436694">
    <property type="component" value="Unassembled WGS sequence"/>
</dbReference>
<protein>
    <submittedName>
        <fullName evidence="2">DUF1007 family protein</fullName>
    </submittedName>
</protein>
<evidence type="ECO:0000256" key="1">
    <source>
        <dbReference type="SAM" id="SignalP"/>
    </source>
</evidence>
<evidence type="ECO:0000313" key="3">
    <source>
        <dbReference type="Proteomes" id="UP000436694"/>
    </source>
</evidence>
<accession>A0A844AM03</accession>
<feature type="chain" id="PRO_5032609158" evidence="1">
    <location>
        <begin position="23"/>
        <end position="216"/>
    </location>
</feature>
<dbReference type="RefSeq" id="WP_153547467.1">
    <property type="nucleotide sequence ID" value="NZ_WIXK01000004.1"/>
</dbReference>
<dbReference type="PROSITE" id="PS00018">
    <property type="entry name" value="EF_HAND_1"/>
    <property type="match status" value="1"/>
</dbReference>
<organism evidence="2 3">
    <name type="scientific">Tritonibacter aquimaris</name>
    <dbReference type="NCBI Taxonomy" id="2663379"/>
    <lineage>
        <taxon>Bacteria</taxon>
        <taxon>Pseudomonadati</taxon>
        <taxon>Pseudomonadota</taxon>
        <taxon>Alphaproteobacteria</taxon>
        <taxon>Rhodobacterales</taxon>
        <taxon>Paracoccaceae</taxon>
        <taxon>Tritonibacter</taxon>
    </lineage>
</organism>
<proteinExistence type="predicted"/>
<keyword evidence="1" id="KW-0732">Signal</keyword>